<evidence type="ECO:0000313" key="7">
    <source>
        <dbReference type="Proteomes" id="UP001373159"/>
    </source>
</evidence>
<keyword evidence="3" id="KW-0547">Nucleotide-binding</keyword>
<proteinExistence type="inferred from homology"/>
<evidence type="ECO:0000259" key="5">
    <source>
        <dbReference type="PROSITE" id="PS50893"/>
    </source>
</evidence>
<dbReference type="InterPro" id="IPR027417">
    <property type="entry name" value="P-loop_NTPase"/>
</dbReference>
<feature type="domain" description="ABC transporter" evidence="5">
    <location>
        <begin position="2"/>
        <end position="254"/>
    </location>
</feature>
<dbReference type="InterPro" id="IPR017871">
    <property type="entry name" value="ABC_transporter-like_CS"/>
</dbReference>
<dbReference type="Gene3D" id="3.40.50.300">
    <property type="entry name" value="P-loop containing nucleotide triphosphate hydrolases"/>
    <property type="match status" value="1"/>
</dbReference>
<dbReference type="Pfam" id="PF00005">
    <property type="entry name" value="ABC_tran"/>
    <property type="match status" value="1"/>
</dbReference>
<protein>
    <submittedName>
        <fullName evidence="6">Dipeptide/oligopeptide/nickel ABC transporter ATP-binding protein</fullName>
    </submittedName>
</protein>
<dbReference type="SMART" id="SM00382">
    <property type="entry name" value="AAA"/>
    <property type="match status" value="1"/>
</dbReference>
<evidence type="ECO:0000256" key="2">
    <source>
        <dbReference type="ARBA" id="ARBA00022448"/>
    </source>
</evidence>
<keyword evidence="2" id="KW-0813">Transport</keyword>
<dbReference type="SUPFAM" id="SSF52540">
    <property type="entry name" value="P-loop containing nucleoside triphosphate hydrolases"/>
    <property type="match status" value="1"/>
</dbReference>
<evidence type="ECO:0000256" key="3">
    <source>
        <dbReference type="ARBA" id="ARBA00022741"/>
    </source>
</evidence>
<comment type="caution">
    <text evidence="6">The sequence shown here is derived from an EMBL/GenBank/DDBJ whole genome shotgun (WGS) entry which is preliminary data.</text>
</comment>
<dbReference type="EMBL" id="JBANBB010000001">
    <property type="protein sequence ID" value="MEK0306332.1"/>
    <property type="molecule type" value="Genomic_DNA"/>
</dbReference>
<accession>A0ABU8ZPH4</accession>
<dbReference type="InterPro" id="IPR003593">
    <property type="entry name" value="AAA+_ATPase"/>
</dbReference>
<dbReference type="Proteomes" id="UP001373159">
    <property type="component" value="Unassembled WGS sequence"/>
</dbReference>
<evidence type="ECO:0000313" key="6">
    <source>
        <dbReference type="EMBL" id="MEK0306332.1"/>
    </source>
</evidence>
<dbReference type="PROSITE" id="PS50893">
    <property type="entry name" value="ABC_TRANSPORTER_2"/>
    <property type="match status" value="1"/>
</dbReference>
<sequence length="261" mass="28055">MTKSFPARTASGEDFKAVDDVSITLGPGQCLAVIGESGSGKTTLTGLLLGSLRPDGGRVVYRGQEVAPGSAGLSLLRRESSVVFQNPFGSLDPRWTVARSVSEPLTARAGRRRGGEDLEGAVRRILAEVRLDPDEYMYRYPVDLSGGQAQRVAIARALISRPRVLLADEPMSAIDVSARVQILSTLRSVMAGARRQARQEEGQAMGMILVSHDLGVVQHIADRILVLHSGRVVETGTTGQVLDHPQEAYTRRLIEAASLDC</sequence>
<reference evidence="6 7" key="1">
    <citation type="submission" date="2024-02" db="EMBL/GenBank/DDBJ databases">
        <title>Bifidobacterium honeyensis sp. nov., isolated from the comb honey.</title>
        <authorList>
            <person name="Liu W."/>
            <person name="Li Y."/>
        </authorList>
    </citation>
    <scope>NUCLEOTIDE SEQUENCE [LARGE SCALE GENOMIC DNA]</scope>
    <source>
        <strain evidence="6 7">IMAU50988</strain>
    </source>
</reference>
<dbReference type="PROSITE" id="PS00211">
    <property type="entry name" value="ABC_TRANSPORTER_1"/>
    <property type="match status" value="1"/>
</dbReference>
<dbReference type="CDD" id="cd03257">
    <property type="entry name" value="ABC_NikE_OppD_transporters"/>
    <property type="match status" value="1"/>
</dbReference>
<comment type="similarity">
    <text evidence="1">Belongs to the ABC transporter superfamily.</text>
</comment>
<evidence type="ECO:0000256" key="1">
    <source>
        <dbReference type="ARBA" id="ARBA00005417"/>
    </source>
</evidence>
<keyword evidence="7" id="KW-1185">Reference proteome</keyword>
<gene>
    <name evidence="6" type="ORF">V8P97_02450</name>
</gene>
<dbReference type="InterPro" id="IPR003439">
    <property type="entry name" value="ABC_transporter-like_ATP-bd"/>
</dbReference>
<dbReference type="GO" id="GO:0005524">
    <property type="term" value="F:ATP binding"/>
    <property type="evidence" value="ECO:0007669"/>
    <property type="project" value="UniProtKB-KW"/>
</dbReference>
<dbReference type="PANTHER" id="PTHR43776:SF7">
    <property type="entry name" value="D,D-DIPEPTIDE TRANSPORT ATP-BINDING PROTEIN DDPF-RELATED"/>
    <property type="match status" value="1"/>
</dbReference>
<evidence type="ECO:0000256" key="4">
    <source>
        <dbReference type="ARBA" id="ARBA00022840"/>
    </source>
</evidence>
<keyword evidence="4 6" id="KW-0067">ATP-binding</keyword>
<organism evidence="6 7">
    <name type="scientific">Bifidobacterium favimelis</name>
    <dbReference type="NCBI Taxonomy" id="3122979"/>
    <lineage>
        <taxon>Bacteria</taxon>
        <taxon>Bacillati</taxon>
        <taxon>Actinomycetota</taxon>
        <taxon>Actinomycetes</taxon>
        <taxon>Bifidobacteriales</taxon>
        <taxon>Bifidobacteriaceae</taxon>
        <taxon>Bifidobacterium</taxon>
    </lineage>
</organism>
<dbReference type="InterPro" id="IPR050319">
    <property type="entry name" value="ABC_transp_ATP-bind"/>
</dbReference>
<dbReference type="PANTHER" id="PTHR43776">
    <property type="entry name" value="TRANSPORT ATP-BINDING PROTEIN"/>
    <property type="match status" value="1"/>
</dbReference>
<name>A0ABU8ZPH4_9BIFI</name>